<reference evidence="4 5" key="1">
    <citation type="submission" date="2024-01" db="EMBL/GenBank/DDBJ databases">
        <title>Comparative genomics of Cryptococcus and Kwoniella reveals pathogenesis evolution and contrasting modes of karyotype evolution via chromosome fusion or intercentromeric recombination.</title>
        <authorList>
            <person name="Coelho M.A."/>
            <person name="David-Palma M."/>
            <person name="Shea T."/>
            <person name="Bowers K."/>
            <person name="McGinley-Smith S."/>
            <person name="Mohammad A.W."/>
            <person name="Gnirke A."/>
            <person name="Yurkov A.M."/>
            <person name="Nowrousian M."/>
            <person name="Sun S."/>
            <person name="Cuomo C.A."/>
            <person name="Heitman J."/>
        </authorList>
    </citation>
    <scope>NUCLEOTIDE SEQUENCE [LARGE SCALE GENOMIC DNA]</scope>
    <source>
        <strain evidence="4 5">CBS 6074</strain>
    </source>
</reference>
<dbReference type="EMBL" id="CP144101">
    <property type="protein sequence ID" value="WWC88688.1"/>
    <property type="molecule type" value="Genomic_DNA"/>
</dbReference>
<feature type="compositionally biased region" description="Basic and acidic residues" evidence="2">
    <location>
        <begin position="612"/>
        <end position="624"/>
    </location>
</feature>
<feature type="region of interest" description="Disordered" evidence="2">
    <location>
        <begin position="492"/>
        <end position="511"/>
    </location>
</feature>
<feature type="region of interest" description="Disordered" evidence="2">
    <location>
        <begin position="597"/>
        <end position="624"/>
    </location>
</feature>
<dbReference type="InterPro" id="IPR043837">
    <property type="entry name" value="Mtf2-like_C"/>
</dbReference>
<organism evidence="4 5">
    <name type="scientific">Kwoniella dendrophila CBS 6074</name>
    <dbReference type="NCBI Taxonomy" id="1295534"/>
    <lineage>
        <taxon>Eukaryota</taxon>
        <taxon>Fungi</taxon>
        <taxon>Dikarya</taxon>
        <taxon>Basidiomycota</taxon>
        <taxon>Agaricomycotina</taxon>
        <taxon>Tremellomycetes</taxon>
        <taxon>Tremellales</taxon>
        <taxon>Cryptococcaceae</taxon>
        <taxon>Kwoniella</taxon>
    </lineage>
</organism>
<proteinExistence type="predicted"/>
<keyword evidence="1" id="KW-0175">Coiled coil</keyword>
<feature type="region of interest" description="Disordered" evidence="2">
    <location>
        <begin position="325"/>
        <end position="358"/>
    </location>
</feature>
<feature type="compositionally biased region" description="Polar residues" evidence="2">
    <location>
        <begin position="346"/>
        <end position="358"/>
    </location>
</feature>
<feature type="compositionally biased region" description="Polar residues" evidence="2">
    <location>
        <begin position="36"/>
        <end position="63"/>
    </location>
</feature>
<feature type="region of interest" description="Disordered" evidence="2">
    <location>
        <begin position="36"/>
        <end position="172"/>
    </location>
</feature>
<keyword evidence="5" id="KW-1185">Reference proteome</keyword>
<dbReference type="InterPro" id="IPR040009">
    <property type="entry name" value="Mtf2/C5D6.12-like"/>
</dbReference>
<dbReference type="GeneID" id="91094271"/>
<accession>A0AAX4JV64</accession>
<evidence type="ECO:0000256" key="1">
    <source>
        <dbReference type="SAM" id="Coils"/>
    </source>
</evidence>
<sequence>MVATIAESQSRAIANTIRILCRQGHAQRLSLRRLNTTSAINNDNPTSSKTGVQETGDGSSSAPSKLKEVSRDMSSTAESSRSAQAQNGGRGDESGNSGTNSKSAEDKQFAEIFDTLNESNPTSPPRKQSTANLPPRPESIADRLVFDGYSTPSPRYRGVHSRLRRSSGQTPKEAETFNEILAGIFADLNHPSVNSSSSSSFSQSKFGISSTSSSLGRGESSGKKGFGISDAYSTTRSGSSNLSFGLNNKTIKRRANDLRQRWTLNDSSSNKSKEDEEDESQEDLRLLEELELLKEEMQLISTDVELIEWSKNRVFKPLTQIPISSSSSLLSSSDTNRTNNEKDSSTRNQNGLHLPHQTITYSPTYPKILSHLLRTLRVNYNSPHLVLSLFNYAQNISLESYLSGCLTEVYNEVLLTRWESFRDLNGVELGIREMEIMGIDWDQQTSKLISKIYEEISKDLLSSSSSSNQSTSSSSSALSSSDLLSKLNLKENFNTTNNNNDNNNNERKQGGEFSNLISSLSLNSNKKENEIYSKYGSNVLQRLNKLDEKIKIDVIKQEKYYENLKRKKRKLREQREKNLENTFKDQLNEEYENKNHLFDGTSSIRPKNRSGFIEEPKEGERAFI</sequence>
<feature type="compositionally biased region" description="Low complexity" evidence="2">
    <location>
        <begin position="492"/>
        <end position="503"/>
    </location>
</feature>
<dbReference type="GO" id="GO:0005739">
    <property type="term" value="C:mitochondrion"/>
    <property type="evidence" value="ECO:0007669"/>
    <property type="project" value="InterPro"/>
</dbReference>
<feature type="compositionally biased region" description="Polar residues" evidence="2">
    <location>
        <begin position="72"/>
        <end position="87"/>
    </location>
</feature>
<feature type="compositionally biased region" description="Polar residues" evidence="2">
    <location>
        <begin position="116"/>
        <end position="132"/>
    </location>
</feature>
<feature type="coiled-coil region" evidence="1">
    <location>
        <begin position="554"/>
        <end position="581"/>
    </location>
</feature>
<dbReference type="Proteomes" id="UP001355207">
    <property type="component" value="Chromosome 4"/>
</dbReference>
<evidence type="ECO:0000313" key="5">
    <source>
        <dbReference type="Proteomes" id="UP001355207"/>
    </source>
</evidence>
<dbReference type="RefSeq" id="XP_066075451.1">
    <property type="nucleotide sequence ID" value="XM_066219354.1"/>
</dbReference>
<evidence type="ECO:0000256" key="2">
    <source>
        <dbReference type="SAM" id="MobiDB-lite"/>
    </source>
</evidence>
<dbReference type="PANTHER" id="PTHR39468">
    <property type="entry name" value="CHROMOSOME 7, WHOLE GENOME SHOTGUN SEQUENCE"/>
    <property type="match status" value="1"/>
</dbReference>
<feature type="region of interest" description="Disordered" evidence="2">
    <location>
        <begin position="192"/>
        <end position="225"/>
    </location>
</feature>
<evidence type="ECO:0000313" key="4">
    <source>
        <dbReference type="EMBL" id="WWC88688.1"/>
    </source>
</evidence>
<evidence type="ECO:0000259" key="3">
    <source>
        <dbReference type="Pfam" id="PF19189"/>
    </source>
</evidence>
<feature type="compositionally biased region" description="Low complexity" evidence="2">
    <location>
        <begin position="192"/>
        <end position="218"/>
    </location>
</feature>
<dbReference type="PANTHER" id="PTHR39468:SF1">
    <property type="entry name" value="MTF2-LIKE C-TERMINAL DOMAIN-CONTAINING PROTEIN"/>
    <property type="match status" value="1"/>
</dbReference>
<feature type="region of interest" description="Disordered" evidence="2">
    <location>
        <begin position="261"/>
        <end position="282"/>
    </location>
</feature>
<dbReference type="Pfam" id="PF19189">
    <property type="entry name" value="Mtf2"/>
    <property type="match status" value="1"/>
</dbReference>
<feature type="domain" description="Mtf2-like C-terminal" evidence="3">
    <location>
        <begin position="288"/>
        <end position="476"/>
    </location>
</feature>
<protein>
    <recommendedName>
        <fullName evidence="3">Mtf2-like C-terminal domain-containing protein</fullName>
    </recommendedName>
</protein>
<dbReference type="AlphaFoldDB" id="A0AAX4JV64"/>
<name>A0AAX4JV64_9TREE</name>
<gene>
    <name evidence="4" type="ORF">L201_003601</name>
</gene>